<dbReference type="EMBL" id="JANBUL010000054">
    <property type="protein sequence ID" value="KAJ2783121.1"/>
    <property type="molecule type" value="Genomic_DNA"/>
</dbReference>
<evidence type="ECO:0000313" key="2">
    <source>
        <dbReference type="EMBL" id="KAJ2783121.1"/>
    </source>
</evidence>
<evidence type="ECO:0000313" key="3">
    <source>
        <dbReference type="Proteomes" id="UP001140217"/>
    </source>
</evidence>
<gene>
    <name evidence="2" type="ORF">H4R18_001869</name>
</gene>
<sequence>MRLALATLALAAAAAAAACPAYDVLLARAADDVAPQNAAEMIVAFTPDTPRAVLDAYRVALACRGAKLRPPMYEIKMLAGRIPTEYKAALESSRYVAAVDYDAVVSAM</sequence>
<dbReference type="PROSITE" id="PS51257">
    <property type="entry name" value="PROKAR_LIPOPROTEIN"/>
    <property type="match status" value="1"/>
</dbReference>
<comment type="caution">
    <text evidence="2">The sequence shown here is derived from an EMBL/GenBank/DDBJ whole genome shotgun (WGS) entry which is preliminary data.</text>
</comment>
<organism evidence="2 3">
    <name type="scientific">Coemansia javaensis</name>
    <dbReference type="NCBI Taxonomy" id="2761396"/>
    <lineage>
        <taxon>Eukaryota</taxon>
        <taxon>Fungi</taxon>
        <taxon>Fungi incertae sedis</taxon>
        <taxon>Zoopagomycota</taxon>
        <taxon>Kickxellomycotina</taxon>
        <taxon>Kickxellomycetes</taxon>
        <taxon>Kickxellales</taxon>
        <taxon>Kickxellaceae</taxon>
        <taxon>Coemansia</taxon>
    </lineage>
</organism>
<accession>A0A9W8LIJ1</accession>
<feature type="chain" id="PRO_5040816123" evidence="1">
    <location>
        <begin position="18"/>
        <end position="108"/>
    </location>
</feature>
<keyword evidence="3" id="KW-1185">Reference proteome</keyword>
<keyword evidence="1" id="KW-0732">Signal</keyword>
<evidence type="ECO:0000256" key="1">
    <source>
        <dbReference type="SAM" id="SignalP"/>
    </source>
</evidence>
<protein>
    <submittedName>
        <fullName evidence="2">Uncharacterized protein</fullName>
    </submittedName>
</protein>
<name>A0A9W8LIJ1_9FUNG</name>
<dbReference type="Proteomes" id="UP001140217">
    <property type="component" value="Unassembled WGS sequence"/>
</dbReference>
<proteinExistence type="predicted"/>
<dbReference type="AlphaFoldDB" id="A0A9W8LIJ1"/>
<reference evidence="2" key="1">
    <citation type="submission" date="2022-07" db="EMBL/GenBank/DDBJ databases">
        <title>Phylogenomic reconstructions and comparative analyses of Kickxellomycotina fungi.</title>
        <authorList>
            <person name="Reynolds N.K."/>
            <person name="Stajich J.E."/>
            <person name="Barry K."/>
            <person name="Grigoriev I.V."/>
            <person name="Crous P."/>
            <person name="Smith M.E."/>
        </authorList>
    </citation>
    <scope>NUCLEOTIDE SEQUENCE</scope>
    <source>
        <strain evidence="2">NBRC 105414</strain>
    </source>
</reference>
<feature type="signal peptide" evidence="1">
    <location>
        <begin position="1"/>
        <end position="17"/>
    </location>
</feature>